<dbReference type="GeneID" id="89992756"/>
<dbReference type="Proteomes" id="UP001432216">
    <property type="component" value="Chromosome 11"/>
</dbReference>
<organism evidence="1 2">
    <name type="scientific">Cryptococcus decagattii</name>
    <dbReference type="NCBI Taxonomy" id="1859122"/>
    <lineage>
        <taxon>Eukaryota</taxon>
        <taxon>Fungi</taxon>
        <taxon>Dikarya</taxon>
        <taxon>Basidiomycota</taxon>
        <taxon>Agaricomycotina</taxon>
        <taxon>Tremellomycetes</taxon>
        <taxon>Tremellales</taxon>
        <taxon>Cryptococcaceae</taxon>
        <taxon>Cryptococcus</taxon>
        <taxon>Cryptococcus gattii species complex</taxon>
    </lineage>
</organism>
<evidence type="ECO:0000313" key="2">
    <source>
        <dbReference type="Proteomes" id="UP001432216"/>
    </source>
</evidence>
<gene>
    <name evidence="1" type="ORF">IAS62_005987</name>
</gene>
<name>A0ABZ2B2H4_9TREE</name>
<keyword evidence="2" id="KW-1185">Reference proteome</keyword>
<dbReference type="RefSeq" id="XP_064723858.1">
    <property type="nucleotide sequence ID" value="XM_064867786.1"/>
</dbReference>
<accession>A0ABZ2B2H4</accession>
<sequence length="137" mass="14655">MSLSPLHGASALLRLSGLSIICRESSNANQLIPLHMKSSSSAHIVHGESVKCTQTSPYHNPKVETCSLRVVDCPSMPFALRLELSKSKCEWMIDSFNSPSILLYSNLFALTNLSTSSATAAALSCVRAGATPVTLFT</sequence>
<proteinExistence type="predicted"/>
<dbReference type="EMBL" id="CP143816">
    <property type="protein sequence ID" value="WVO24619.1"/>
    <property type="molecule type" value="Genomic_DNA"/>
</dbReference>
<protein>
    <submittedName>
        <fullName evidence="1">Uncharacterized protein</fullName>
    </submittedName>
</protein>
<reference evidence="1 2" key="1">
    <citation type="submission" date="2024-01" db="EMBL/GenBank/DDBJ databases">
        <title>Comparative genomics of Cryptococcus and Kwoniella reveals pathogenesis evolution and contrasting modes of karyotype evolution via chromosome fusion or intercentromeric recombination.</title>
        <authorList>
            <person name="Coelho M.A."/>
            <person name="David-Palma M."/>
            <person name="Shea T."/>
            <person name="Bowers K."/>
            <person name="McGinley-Smith S."/>
            <person name="Mohammad A.W."/>
            <person name="Gnirke A."/>
            <person name="Yurkov A.M."/>
            <person name="Nowrousian M."/>
            <person name="Sun S."/>
            <person name="Cuomo C.A."/>
            <person name="Heitman J."/>
        </authorList>
    </citation>
    <scope>NUCLEOTIDE SEQUENCE [LARGE SCALE GENOMIC DNA]</scope>
    <source>
        <strain evidence="1 2">7685027</strain>
    </source>
</reference>
<evidence type="ECO:0000313" key="1">
    <source>
        <dbReference type="EMBL" id="WVO24619.1"/>
    </source>
</evidence>